<sequence length="92" mass="10787">MKPWKPLDINSIERNTPKFKGSKATRAGDLIHVKYQLKRMVIHKDTIHFAAAERRFWRGWCLVVNTLGGQHVMKMNKKYARLTAQHINAMTR</sequence>
<evidence type="ECO:0000313" key="2">
    <source>
        <dbReference type="Proteomes" id="UP001304814"/>
    </source>
</evidence>
<evidence type="ECO:0000313" key="1">
    <source>
        <dbReference type="EMBL" id="WNL49466.1"/>
    </source>
</evidence>
<keyword evidence="2" id="KW-1185">Reference proteome</keyword>
<dbReference type="Proteomes" id="UP001304814">
    <property type="component" value="Segment"/>
</dbReference>
<organism evidence="1 2">
    <name type="scientific">Bacillus phage DZ1</name>
    <dbReference type="NCBI Taxonomy" id="3075862"/>
    <lineage>
        <taxon>Viruses</taxon>
        <taxon>Duplodnaviria</taxon>
        <taxon>Heunggongvirae</taxon>
        <taxon>Uroviricota</taxon>
        <taxon>Caudoviricetes</taxon>
        <taxon>Ehrlichviridae</taxon>
        <taxon>Dazunavirus</taxon>
        <taxon>Dazunavirus DZ1</taxon>
    </lineage>
</organism>
<dbReference type="EMBL" id="OR338916">
    <property type="protein sequence ID" value="WNL49466.1"/>
    <property type="molecule type" value="Genomic_DNA"/>
</dbReference>
<accession>A0AA96ENV4</accession>
<proteinExistence type="predicted"/>
<protein>
    <submittedName>
        <fullName evidence="1">Uncharacterized protein</fullName>
    </submittedName>
</protein>
<name>A0AA96ENV4_9CAUD</name>
<reference evidence="1 2" key="1">
    <citation type="submission" date="2023-07" db="EMBL/GenBank/DDBJ databases">
        <title>Isolation and characterization of Bacillus cereus bacteriophage DZ1 and its application in foods.</title>
        <authorList>
            <person name="Huang Z."/>
            <person name="Ding Y."/>
            <person name="Wu Q."/>
        </authorList>
    </citation>
    <scope>NUCLEOTIDE SEQUENCE [LARGE SCALE GENOMIC DNA]</scope>
</reference>